<feature type="non-terminal residue" evidence="1">
    <location>
        <position position="1"/>
    </location>
</feature>
<reference evidence="1 2" key="1">
    <citation type="journal article" date="2018" name="PLoS ONE">
        <title>The draft genome of Kipferlia bialata reveals reductive genome evolution in fornicate parasites.</title>
        <authorList>
            <person name="Tanifuji G."/>
            <person name="Takabayashi S."/>
            <person name="Kume K."/>
            <person name="Takagi M."/>
            <person name="Nakayama T."/>
            <person name="Kamikawa R."/>
            <person name="Inagaki Y."/>
            <person name="Hashimoto T."/>
        </authorList>
    </citation>
    <scope>NUCLEOTIDE SEQUENCE [LARGE SCALE GENOMIC DNA]</scope>
    <source>
        <strain evidence="1">NY0173</strain>
    </source>
</reference>
<gene>
    <name evidence="1" type="ORF">KIPB_015829</name>
</gene>
<protein>
    <submittedName>
        <fullName evidence="1">Uncharacterized protein</fullName>
    </submittedName>
</protein>
<dbReference type="EMBL" id="BDIP01009163">
    <property type="protein sequence ID" value="GIQ92191.1"/>
    <property type="molecule type" value="Genomic_DNA"/>
</dbReference>
<dbReference type="Proteomes" id="UP000265618">
    <property type="component" value="Unassembled WGS sequence"/>
</dbReference>
<keyword evidence="2" id="KW-1185">Reference proteome</keyword>
<feature type="non-terminal residue" evidence="1">
    <location>
        <position position="48"/>
    </location>
</feature>
<organism evidence="1 2">
    <name type="scientific">Kipferlia bialata</name>
    <dbReference type="NCBI Taxonomy" id="797122"/>
    <lineage>
        <taxon>Eukaryota</taxon>
        <taxon>Metamonada</taxon>
        <taxon>Carpediemonas-like organisms</taxon>
        <taxon>Kipferlia</taxon>
    </lineage>
</organism>
<name>A0A9K3DB09_9EUKA</name>
<evidence type="ECO:0000313" key="2">
    <source>
        <dbReference type="Proteomes" id="UP000265618"/>
    </source>
</evidence>
<comment type="caution">
    <text evidence="1">The sequence shown here is derived from an EMBL/GenBank/DDBJ whole genome shotgun (WGS) entry which is preliminary data.</text>
</comment>
<sequence>EPVSDVLRRCPSLAFSAFRPGHILSVDHHPSFTRSGRLYLFILEAIRQ</sequence>
<dbReference type="AlphaFoldDB" id="A0A9K3DB09"/>
<proteinExistence type="predicted"/>
<accession>A0A9K3DB09</accession>
<evidence type="ECO:0000313" key="1">
    <source>
        <dbReference type="EMBL" id="GIQ92191.1"/>
    </source>
</evidence>